<evidence type="ECO:0000313" key="1">
    <source>
        <dbReference type="EMBL" id="BDX07553.1"/>
    </source>
</evidence>
<gene>
    <name evidence="1" type="ORF">MACH26_30740</name>
</gene>
<dbReference type="AlphaFoldDB" id="A0AA48HIJ4"/>
<dbReference type="KEGG" id="pmaw:MACH26_30740"/>
<reference evidence="1" key="1">
    <citation type="submission" date="2023-01" db="EMBL/GenBank/DDBJ databases">
        <title>Complete genome sequence of Planctobacterium marinum strain Dej080120_11.</title>
        <authorList>
            <person name="Ueki S."/>
            <person name="Maruyama F."/>
        </authorList>
    </citation>
    <scope>NUCLEOTIDE SEQUENCE</scope>
    <source>
        <strain evidence="1">Dej080120_11</strain>
    </source>
</reference>
<sequence>MPVVTQLPDDKKLHVLFRVEPGCMGPAGIDHIQDYCKYAQQRVQSLHAEFVKWEIVARMNKKLPEMQFRALNKNLTHDQAEKYLAVFGQNLEEFEEHLHDMLALLVDEFWEKDVKRGL</sequence>
<name>A0AA48HIJ4_9ALTE</name>
<proteinExistence type="predicted"/>
<protein>
    <submittedName>
        <fullName evidence="1">Uncharacterized protein</fullName>
    </submittedName>
</protein>
<dbReference type="Proteomes" id="UP001333710">
    <property type="component" value="Chromosome"/>
</dbReference>
<evidence type="ECO:0000313" key="2">
    <source>
        <dbReference type="Proteomes" id="UP001333710"/>
    </source>
</evidence>
<dbReference type="EMBL" id="AP027272">
    <property type="protein sequence ID" value="BDX07553.1"/>
    <property type="molecule type" value="Genomic_DNA"/>
</dbReference>
<keyword evidence="2" id="KW-1185">Reference proteome</keyword>
<organism evidence="1 2">
    <name type="scientific">Planctobacterium marinum</name>
    <dbReference type="NCBI Taxonomy" id="1631968"/>
    <lineage>
        <taxon>Bacteria</taxon>
        <taxon>Pseudomonadati</taxon>
        <taxon>Pseudomonadota</taxon>
        <taxon>Gammaproteobacteria</taxon>
        <taxon>Alteromonadales</taxon>
        <taxon>Alteromonadaceae</taxon>
        <taxon>Planctobacterium</taxon>
    </lineage>
</organism>
<dbReference type="RefSeq" id="WP_338293587.1">
    <property type="nucleotide sequence ID" value="NZ_AP027272.1"/>
</dbReference>
<accession>A0AA48HIJ4</accession>